<accession>A0AAE0G014</accession>
<dbReference type="PANTHER" id="PTHR35313">
    <property type="entry name" value="NO EXINE FORMATION 1"/>
    <property type="match status" value="1"/>
</dbReference>
<comment type="caution">
    <text evidence="2">The sequence shown here is derived from an EMBL/GenBank/DDBJ whole genome shotgun (WGS) entry which is preliminary data.</text>
</comment>
<name>A0AAE0G014_9CHLO</name>
<dbReference type="PANTHER" id="PTHR35313:SF1">
    <property type="entry name" value="NO EXINE FORMATION 1"/>
    <property type="match status" value="1"/>
</dbReference>
<feature type="transmembrane region" description="Helical" evidence="1">
    <location>
        <begin position="48"/>
        <end position="77"/>
    </location>
</feature>
<dbReference type="EMBL" id="LGRX02011867">
    <property type="protein sequence ID" value="KAK3268371.1"/>
    <property type="molecule type" value="Genomic_DNA"/>
</dbReference>
<keyword evidence="3" id="KW-1185">Reference proteome</keyword>
<sequence>MASRYIMVPAPFSYLLVTVALYGILVLLAGHFLGAIGTQVSMESATGILALSALVVSVVAGMPFYVWPAPLLAALGLAQFYASRAQRDYLFFILGSAISFGWFLSHHFWFLDVSFAGVHLSLLCRLLLLSLALALAIPGLVVMGCPPGLLALLLVAQAFLLGQLEESLYGGMHEEEGLYPAYLVALTSAAALIMLHYLVERKIVGAVTAWVLRCLYGAKLVILVLPGAHAQMAATVVALSSSASYIIPRGGKRMSPGQGTGLASAIFVSFFCARYLLFDAIEVFTEHRPSEAVLLGAMLLGTAAASYPIAALHFPASTNARQGVASLLVLGALIFTLRPPLPASFHSVWDLQHTPEREMDDVAIYGERPTVRSAWPAWLLVSTCLIGLSSLTQGPDQPRRSPAAVLSTAVAAGFGVGVYIASEYFAGEPVLQGSLVAASVMTVLVLTLLQHPFASSPQAMPVLFATLVASLPVGLLLHEAETADQVISPEQVVRVEEVRGALLAFFACVFLLLAFAIKLRMGAMAPTATGKLQSRMMRNKATGSSSGAPRPAHLRSLSSALWQRQMDALGGGWLPALGNTAVGAAVTLALMLNLRLADASEEAIFAIAPLLLLLNQDRYLLTGLADKKRYFPVAVAITFYLITCSAQTITQALRYGRTGALGAAFWSYLVKSAAGLLFTAPSHVLLTKYLWDGTRQPDVLLLCSAPLNIPPMILSDIRATQLLAAWGIAESVTQYFMSRHTRLASLKYI</sequence>
<feature type="transmembrane region" description="Helical" evidence="1">
    <location>
        <begin position="12"/>
        <end position="36"/>
    </location>
</feature>
<reference evidence="2 3" key="1">
    <citation type="journal article" date="2015" name="Genome Biol. Evol.">
        <title>Comparative Genomics of a Bacterivorous Green Alga Reveals Evolutionary Causalities and Consequences of Phago-Mixotrophic Mode of Nutrition.</title>
        <authorList>
            <person name="Burns J.A."/>
            <person name="Paasch A."/>
            <person name="Narechania A."/>
            <person name="Kim E."/>
        </authorList>
    </citation>
    <scope>NUCLEOTIDE SEQUENCE [LARGE SCALE GENOMIC DNA]</scope>
    <source>
        <strain evidence="2 3">PLY_AMNH</strain>
    </source>
</reference>
<feature type="transmembrane region" description="Helical" evidence="1">
    <location>
        <begin position="461"/>
        <end position="478"/>
    </location>
</feature>
<feature type="transmembrane region" description="Helical" evidence="1">
    <location>
        <begin position="403"/>
        <end position="425"/>
    </location>
</feature>
<evidence type="ECO:0000256" key="1">
    <source>
        <dbReference type="SAM" id="Phobius"/>
    </source>
</evidence>
<feature type="transmembrane region" description="Helical" evidence="1">
    <location>
        <begin position="292"/>
        <end position="312"/>
    </location>
</feature>
<feature type="transmembrane region" description="Helical" evidence="1">
    <location>
        <begin position="179"/>
        <end position="198"/>
    </location>
</feature>
<feature type="transmembrane region" description="Helical" evidence="1">
    <location>
        <begin position="89"/>
        <end position="109"/>
    </location>
</feature>
<feature type="transmembrane region" description="Helical" evidence="1">
    <location>
        <begin position="259"/>
        <end position="277"/>
    </location>
</feature>
<feature type="transmembrane region" description="Helical" evidence="1">
    <location>
        <begin position="140"/>
        <end position="159"/>
    </location>
</feature>
<protein>
    <recommendedName>
        <fullName evidence="4">No exine formation 1</fullName>
    </recommendedName>
</protein>
<evidence type="ECO:0008006" key="4">
    <source>
        <dbReference type="Google" id="ProtNLM"/>
    </source>
</evidence>
<organism evidence="2 3">
    <name type="scientific">Cymbomonas tetramitiformis</name>
    <dbReference type="NCBI Taxonomy" id="36881"/>
    <lineage>
        <taxon>Eukaryota</taxon>
        <taxon>Viridiplantae</taxon>
        <taxon>Chlorophyta</taxon>
        <taxon>Pyramimonadophyceae</taxon>
        <taxon>Pyramimonadales</taxon>
        <taxon>Pyramimonadaceae</taxon>
        <taxon>Cymbomonas</taxon>
    </lineage>
</organism>
<keyword evidence="1" id="KW-0472">Membrane</keyword>
<feature type="transmembrane region" description="Helical" evidence="1">
    <location>
        <begin position="375"/>
        <end position="391"/>
    </location>
</feature>
<feature type="transmembrane region" description="Helical" evidence="1">
    <location>
        <begin position="665"/>
        <end position="686"/>
    </location>
</feature>
<proteinExistence type="predicted"/>
<feature type="transmembrane region" description="Helical" evidence="1">
    <location>
        <begin position="324"/>
        <end position="341"/>
    </location>
</feature>
<feature type="transmembrane region" description="Helical" evidence="1">
    <location>
        <begin position="228"/>
        <end position="247"/>
    </location>
</feature>
<feature type="transmembrane region" description="Helical" evidence="1">
    <location>
        <begin position="633"/>
        <end position="653"/>
    </location>
</feature>
<feature type="transmembrane region" description="Helical" evidence="1">
    <location>
        <begin position="572"/>
        <end position="591"/>
    </location>
</feature>
<evidence type="ECO:0000313" key="2">
    <source>
        <dbReference type="EMBL" id="KAK3268371.1"/>
    </source>
</evidence>
<feature type="transmembrane region" description="Helical" evidence="1">
    <location>
        <begin position="431"/>
        <end position="449"/>
    </location>
</feature>
<dbReference type="AlphaFoldDB" id="A0AAE0G014"/>
<feature type="transmembrane region" description="Helical" evidence="1">
    <location>
        <begin position="115"/>
        <end position="133"/>
    </location>
</feature>
<dbReference type="Proteomes" id="UP001190700">
    <property type="component" value="Unassembled WGS sequence"/>
</dbReference>
<gene>
    <name evidence="2" type="ORF">CYMTET_23122</name>
</gene>
<feature type="transmembrane region" description="Helical" evidence="1">
    <location>
        <begin position="498"/>
        <end position="517"/>
    </location>
</feature>
<keyword evidence="1" id="KW-1133">Transmembrane helix</keyword>
<keyword evidence="1" id="KW-0812">Transmembrane</keyword>
<evidence type="ECO:0000313" key="3">
    <source>
        <dbReference type="Proteomes" id="UP001190700"/>
    </source>
</evidence>